<dbReference type="Proteomes" id="UP000643701">
    <property type="component" value="Unassembled WGS sequence"/>
</dbReference>
<evidence type="ECO:0000313" key="3">
    <source>
        <dbReference type="Proteomes" id="UP000643701"/>
    </source>
</evidence>
<dbReference type="Gene3D" id="3.30.1370.110">
    <property type="match status" value="1"/>
</dbReference>
<evidence type="ECO:0000259" key="1">
    <source>
        <dbReference type="PROSITE" id="PS50828"/>
    </source>
</evidence>
<comment type="caution">
    <text evidence="2">The sequence shown here is derived from an EMBL/GenBank/DDBJ whole genome shotgun (WGS) entry which is preliminary data.</text>
</comment>
<evidence type="ECO:0000313" key="2">
    <source>
        <dbReference type="EMBL" id="NGZ89650.1"/>
    </source>
</evidence>
<dbReference type="InterPro" id="IPR002625">
    <property type="entry name" value="Smr_dom"/>
</dbReference>
<dbReference type="AlphaFoldDB" id="A0A967ADD4"/>
<reference evidence="2" key="1">
    <citation type="submission" date="2020-03" db="EMBL/GenBank/DDBJ databases">
        <title>Psychroflexus Maritimus sp. nov., isolate from marine sediment.</title>
        <authorList>
            <person name="Zhong Y.-L."/>
        </authorList>
    </citation>
    <scope>NUCLEOTIDE SEQUENCE</scope>
    <source>
        <strain evidence="2">C1</strain>
    </source>
</reference>
<name>A0A967ADD4_9FLAO</name>
<feature type="domain" description="Smr" evidence="1">
    <location>
        <begin position="121"/>
        <end position="180"/>
    </location>
</feature>
<dbReference type="Pfam" id="PF01713">
    <property type="entry name" value="Smr"/>
    <property type="match status" value="1"/>
</dbReference>
<proteinExistence type="predicted"/>
<sequence length="182" mass="21373">MAKNKFLVGDFVEWIDDVIKGQIVKISSEGIEVETTEGFLVKATPKQLIHTPKESITIDYTELNVQRAIDLQKEQKKRSKKRPKDKLPPPMEVDLHIEKLTDHWQNMSNFEILNLQLDTAKHKIEFAFKRRIKRVVLIHGVGEGVLKNEIDTLLRRFEHLDFYEADFYEYGKGATEVYFFEH</sequence>
<dbReference type="EMBL" id="JAANAS010000039">
    <property type="protein sequence ID" value="NGZ89650.1"/>
    <property type="molecule type" value="Genomic_DNA"/>
</dbReference>
<dbReference type="RefSeq" id="WP_166399909.1">
    <property type="nucleotide sequence ID" value="NZ_JAANAS010000039.1"/>
</dbReference>
<organism evidence="2 3">
    <name type="scientific">Psychroflexus maritimus</name>
    <dbReference type="NCBI Taxonomy" id="2714865"/>
    <lineage>
        <taxon>Bacteria</taxon>
        <taxon>Pseudomonadati</taxon>
        <taxon>Bacteroidota</taxon>
        <taxon>Flavobacteriia</taxon>
        <taxon>Flavobacteriales</taxon>
        <taxon>Flavobacteriaceae</taxon>
        <taxon>Psychroflexus</taxon>
    </lineage>
</organism>
<protein>
    <submittedName>
        <fullName evidence="2">DNA mismatch repair protein MutS</fullName>
    </submittedName>
</protein>
<dbReference type="PROSITE" id="PS50828">
    <property type="entry name" value="SMR"/>
    <property type="match status" value="1"/>
</dbReference>
<gene>
    <name evidence="2" type="ORF">G7034_05230</name>
</gene>
<dbReference type="InterPro" id="IPR036063">
    <property type="entry name" value="Smr_dom_sf"/>
</dbReference>
<keyword evidence="3" id="KW-1185">Reference proteome</keyword>
<accession>A0A967ADD4</accession>